<accession>A0A9X0AXW3</accession>
<keyword evidence="3" id="KW-1185">Reference proteome</keyword>
<evidence type="ECO:0000313" key="2">
    <source>
        <dbReference type="EMBL" id="KAJ8070964.1"/>
    </source>
</evidence>
<evidence type="ECO:0000259" key="1">
    <source>
        <dbReference type="Pfam" id="PF20150"/>
    </source>
</evidence>
<proteinExistence type="predicted"/>
<reference evidence="2" key="1">
    <citation type="submission" date="2022-11" db="EMBL/GenBank/DDBJ databases">
        <title>Genome Resource of Sclerotinia nivalis Strain SnTB1, a Plant Pathogen Isolated from American Ginseng.</title>
        <authorList>
            <person name="Fan S."/>
        </authorList>
    </citation>
    <scope>NUCLEOTIDE SEQUENCE</scope>
    <source>
        <strain evidence="2">SnTB1</strain>
    </source>
</reference>
<protein>
    <recommendedName>
        <fullName evidence="1">2EXR domain-containing protein</fullName>
    </recommendedName>
</protein>
<feature type="domain" description="2EXR" evidence="1">
    <location>
        <begin position="75"/>
        <end position="198"/>
    </location>
</feature>
<dbReference type="InterPro" id="IPR045518">
    <property type="entry name" value="2EXR"/>
</dbReference>
<dbReference type="EMBL" id="JAPEIS010000001">
    <property type="protein sequence ID" value="KAJ8070964.1"/>
    <property type="molecule type" value="Genomic_DNA"/>
</dbReference>
<dbReference type="AlphaFoldDB" id="A0A9X0AXW3"/>
<dbReference type="PANTHER" id="PTHR35910:SF1">
    <property type="entry name" value="2EXR DOMAIN-CONTAINING PROTEIN"/>
    <property type="match status" value="1"/>
</dbReference>
<dbReference type="PANTHER" id="PTHR35910">
    <property type="entry name" value="2EXR DOMAIN-CONTAINING PROTEIN"/>
    <property type="match status" value="1"/>
</dbReference>
<sequence length="348" mass="39591">MARTEAARGSAKLCGPRKQLASRTCSGRNTWRRSPPKQTVKYSELPTANCYQCQLSQKKGIPQPHSESIISATTFHQFPLLPLEIQTKIWKLAVYSTANESRIITILVHWKPGWLSNRYKEWEHRTPIFLTPISVVPPLLHTCSISRFLALSAYELVGIHGSSFYPRVGSDLDSPPNISFVTGDKGTGIYINPKRDMIYFTSHDVFDKRGNQHFPISDTHTGEQGYSFENLKPEFCRACSDLTFPVGNALRLVIGDPRIRKELRNLGFGFDVPRLKRQSFERERLENDFTGLRRIVFGSEERREKSITKWKSARENARFCMLHPYPHYSLIERGQGLAEVGCSGGKGD</sequence>
<dbReference type="Pfam" id="PF20150">
    <property type="entry name" value="2EXR"/>
    <property type="match status" value="1"/>
</dbReference>
<gene>
    <name evidence="2" type="ORF">OCU04_001320</name>
</gene>
<name>A0A9X0AXW3_9HELO</name>
<dbReference type="OrthoDB" id="3496077at2759"/>
<comment type="caution">
    <text evidence="2">The sequence shown here is derived from an EMBL/GenBank/DDBJ whole genome shotgun (WGS) entry which is preliminary data.</text>
</comment>
<organism evidence="2 3">
    <name type="scientific">Sclerotinia nivalis</name>
    <dbReference type="NCBI Taxonomy" id="352851"/>
    <lineage>
        <taxon>Eukaryota</taxon>
        <taxon>Fungi</taxon>
        <taxon>Dikarya</taxon>
        <taxon>Ascomycota</taxon>
        <taxon>Pezizomycotina</taxon>
        <taxon>Leotiomycetes</taxon>
        <taxon>Helotiales</taxon>
        <taxon>Sclerotiniaceae</taxon>
        <taxon>Sclerotinia</taxon>
    </lineage>
</organism>
<dbReference type="Proteomes" id="UP001152300">
    <property type="component" value="Unassembled WGS sequence"/>
</dbReference>
<evidence type="ECO:0000313" key="3">
    <source>
        <dbReference type="Proteomes" id="UP001152300"/>
    </source>
</evidence>